<protein>
    <submittedName>
        <fullName evidence="2">Uncharacterized protein</fullName>
    </submittedName>
</protein>
<keyword evidence="1" id="KW-0472">Membrane</keyword>
<proteinExistence type="predicted"/>
<organism evidence="2 3">
    <name type="scientific">Rhizoclosmatium globosum</name>
    <dbReference type="NCBI Taxonomy" id="329046"/>
    <lineage>
        <taxon>Eukaryota</taxon>
        <taxon>Fungi</taxon>
        <taxon>Fungi incertae sedis</taxon>
        <taxon>Chytridiomycota</taxon>
        <taxon>Chytridiomycota incertae sedis</taxon>
        <taxon>Chytridiomycetes</taxon>
        <taxon>Chytridiales</taxon>
        <taxon>Chytriomycetaceae</taxon>
        <taxon>Rhizoclosmatium</taxon>
    </lineage>
</organism>
<evidence type="ECO:0000256" key="1">
    <source>
        <dbReference type="SAM" id="Phobius"/>
    </source>
</evidence>
<dbReference type="Proteomes" id="UP000193642">
    <property type="component" value="Unassembled WGS sequence"/>
</dbReference>
<gene>
    <name evidence="2" type="ORF">BCR33DRAFT_716906</name>
</gene>
<keyword evidence="1" id="KW-0812">Transmembrane</keyword>
<evidence type="ECO:0000313" key="2">
    <source>
        <dbReference type="EMBL" id="ORY44348.1"/>
    </source>
</evidence>
<feature type="transmembrane region" description="Helical" evidence="1">
    <location>
        <begin position="20"/>
        <end position="41"/>
    </location>
</feature>
<evidence type="ECO:0000313" key="3">
    <source>
        <dbReference type="Proteomes" id="UP000193642"/>
    </source>
</evidence>
<dbReference type="OrthoDB" id="10275676at2759"/>
<keyword evidence="1" id="KW-1133">Transmembrane helix</keyword>
<reference evidence="2 3" key="1">
    <citation type="submission" date="2016-07" db="EMBL/GenBank/DDBJ databases">
        <title>Pervasive Adenine N6-methylation of Active Genes in Fungi.</title>
        <authorList>
            <consortium name="DOE Joint Genome Institute"/>
            <person name="Mondo S.J."/>
            <person name="Dannebaum R.O."/>
            <person name="Kuo R.C."/>
            <person name="Labutti K."/>
            <person name="Haridas S."/>
            <person name="Kuo A."/>
            <person name="Salamov A."/>
            <person name="Ahrendt S.R."/>
            <person name="Lipzen A."/>
            <person name="Sullivan W."/>
            <person name="Andreopoulos W.B."/>
            <person name="Clum A."/>
            <person name="Lindquist E."/>
            <person name="Daum C."/>
            <person name="Ramamoorthy G.K."/>
            <person name="Gryganskyi A."/>
            <person name="Culley D."/>
            <person name="Magnuson J.K."/>
            <person name="James T.Y."/>
            <person name="O'Malley M.A."/>
            <person name="Stajich J.E."/>
            <person name="Spatafora J.W."/>
            <person name="Visel A."/>
            <person name="Grigoriev I.V."/>
        </authorList>
    </citation>
    <scope>NUCLEOTIDE SEQUENCE [LARGE SCALE GENOMIC DNA]</scope>
    <source>
        <strain evidence="2 3">JEL800</strain>
    </source>
</reference>
<sequence length="146" mass="16191">MSSEFDPSNDYDFTGYNPSAGTTLFILLSLGTLVILALWWLRRKGFLSLKPESTVNYPQQPNVVYVYAIAPPQAQDGGFVQPPPAYRYPPVNIPETAKTKDEDVGVPFLFGSSSARECDLEQGRTIVQVPPPLAQNQKEIFHSNQS</sequence>
<keyword evidence="3" id="KW-1185">Reference proteome</keyword>
<comment type="caution">
    <text evidence="2">The sequence shown here is derived from an EMBL/GenBank/DDBJ whole genome shotgun (WGS) entry which is preliminary data.</text>
</comment>
<dbReference type="EMBL" id="MCGO01000022">
    <property type="protein sequence ID" value="ORY44348.1"/>
    <property type="molecule type" value="Genomic_DNA"/>
</dbReference>
<dbReference type="AlphaFoldDB" id="A0A1Y2CBE7"/>
<accession>A0A1Y2CBE7</accession>
<name>A0A1Y2CBE7_9FUNG</name>